<sequence length="412" mass="46614">MPINGYSIFQRASKLSHASIPDSVLNKFPLEIQNDDDKVREIGIGITSNMIETMYSSGVRGFHFYTLNLEKTIAQIISTSPVLKTILEKYEDEAATSSDDEDIDVATAKQAAYANRFKKSNQLIVDSKSKIASSNLHKSRSQSSSQLRTILDISSGIGTMGKDATWDEFPNGRFGDSRSPAYGEIDGYGPSLKVTSTKAYELWGYPKTLKDISKIFISYLSKKIDCLPWSEMGINPETALIQEELIGLNELNWFTIASQPATNCSKSDDKIFGWGPNNGYVYQKAFIEMFVPKKDWDNKLLPKLKGNPQVSYYLSDVQGHFESNLKASESNCVTWGVFPDREIVQTTIIEEESFKAWSDEAFKIWNEWKLLYMKQDDSSKLIKDVLDSYVLITVVHHDYPDEQALWELLLDN</sequence>
<comment type="caution">
    <text evidence="1">The sequence shown here is derived from an EMBL/GenBank/DDBJ whole genome shotgun (WGS) entry which is preliminary data.</text>
</comment>
<keyword evidence="2" id="KW-1185">Reference proteome</keyword>
<evidence type="ECO:0000313" key="2">
    <source>
        <dbReference type="Proteomes" id="UP001165064"/>
    </source>
</evidence>
<protein>
    <submittedName>
        <fullName evidence="1">Unnamed protein product</fullName>
    </submittedName>
</protein>
<organism evidence="1 2">
    <name type="scientific">Ambrosiozyma monospora</name>
    <name type="common">Yeast</name>
    <name type="synonym">Endomycopsis monosporus</name>
    <dbReference type="NCBI Taxonomy" id="43982"/>
    <lineage>
        <taxon>Eukaryota</taxon>
        <taxon>Fungi</taxon>
        <taxon>Dikarya</taxon>
        <taxon>Ascomycota</taxon>
        <taxon>Saccharomycotina</taxon>
        <taxon>Pichiomycetes</taxon>
        <taxon>Pichiales</taxon>
        <taxon>Pichiaceae</taxon>
        <taxon>Ambrosiozyma</taxon>
    </lineage>
</organism>
<name>A0ACB5T8U7_AMBMO</name>
<proteinExistence type="predicted"/>
<accession>A0ACB5T8U7</accession>
<dbReference type="EMBL" id="BSXS01004322">
    <property type="protein sequence ID" value="GME82784.1"/>
    <property type="molecule type" value="Genomic_DNA"/>
</dbReference>
<gene>
    <name evidence="1" type="ORF">Amon02_000574700</name>
</gene>
<dbReference type="Proteomes" id="UP001165064">
    <property type="component" value="Unassembled WGS sequence"/>
</dbReference>
<evidence type="ECO:0000313" key="1">
    <source>
        <dbReference type="EMBL" id="GME82784.1"/>
    </source>
</evidence>
<reference evidence="1" key="1">
    <citation type="submission" date="2023-04" db="EMBL/GenBank/DDBJ databases">
        <title>Ambrosiozyma monospora NBRC 10751.</title>
        <authorList>
            <person name="Ichikawa N."/>
            <person name="Sato H."/>
            <person name="Tonouchi N."/>
        </authorList>
    </citation>
    <scope>NUCLEOTIDE SEQUENCE</scope>
    <source>
        <strain evidence="1">NBRC 10751</strain>
    </source>
</reference>